<dbReference type="PANTHER" id="PTHR12984:SF6">
    <property type="entry name" value="SCY1-LIKE PROTEIN 2"/>
    <property type="match status" value="1"/>
</dbReference>
<comment type="caution">
    <text evidence="1">The sequence shown here is derived from an EMBL/GenBank/DDBJ whole genome shotgun (WGS) entry which is preliminary data.</text>
</comment>
<reference evidence="1 2" key="1">
    <citation type="submission" date="2024-01" db="EMBL/GenBank/DDBJ databases">
        <title>The genomes of 5 underutilized Papilionoideae crops provide insights into root nodulation and disease resistanc.</title>
        <authorList>
            <person name="Yuan L."/>
        </authorList>
    </citation>
    <scope>NUCLEOTIDE SEQUENCE [LARGE SCALE GENOMIC DNA]</scope>
    <source>
        <strain evidence="1">ZHUSHIDOU_FW_LH</strain>
        <tissue evidence="1">Leaf</tissue>
    </source>
</reference>
<sequence length="179" mass="19741">MLHPLTTVLKKRLVFDHEECGSDSTQGAGSPVILNALSRIANSFSSDPKAGLALGELQSIGDLYDFNSVATLFLKRTFTNTLTYLSSDAFSSIPSELVSDLQRMLSRNVSSKPTAMDFTGSPFFRTDTRLRALRFLDHMLKLEVLKALSDMWKDFDSRALRYKTQGLLIVVAAAAISKA</sequence>
<evidence type="ECO:0000313" key="2">
    <source>
        <dbReference type="Proteomes" id="UP001372338"/>
    </source>
</evidence>
<dbReference type="PANTHER" id="PTHR12984">
    <property type="entry name" value="SCY1-RELATED S/T PROTEIN KINASE-LIKE"/>
    <property type="match status" value="1"/>
</dbReference>
<dbReference type="InterPro" id="IPR051177">
    <property type="entry name" value="CIK-Related_Protein"/>
</dbReference>
<name>A0AAN9PAP7_CROPI</name>
<evidence type="ECO:0000313" key="1">
    <source>
        <dbReference type="EMBL" id="KAK7291171.1"/>
    </source>
</evidence>
<dbReference type="AlphaFoldDB" id="A0AAN9PAP7"/>
<gene>
    <name evidence="1" type="ORF">RIF29_06103</name>
</gene>
<protein>
    <submittedName>
        <fullName evidence="1">Uncharacterized protein</fullName>
    </submittedName>
</protein>
<dbReference type="Proteomes" id="UP001372338">
    <property type="component" value="Unassembled WGS sequence"/>
</dbReference>
<keyword evidence="2" id="KW-1185">Reference proteome</keyword>
<proteinExistence type="predicted"/>
<accession>A0AAN9PAP7</accession>
<organism evidence="1 2">
    <name type="scientific">Crotalaria pallida</name>
    <name type="common">Smooth rattlebox</name>
    <name type="synonym">Crotalaria striata</name>
    <dbReference type="NCBI Taxonomy" id="3830"/>
    <lineage>
        <taxon>Eukaryota</taxon>
        <taxon>Viridiplantae</taxon>
        <taxon>Streptophyta</taxon>
        <taxon>Embryophyta</taxon>
        <taxon>Tracheophyta</taxon>
        <taxon>Spermatophyta</taxon>
        <taxon>Magnoliopsida</taxon>
        <taxon>eudicotyledons</taxon>
        <taxon>Gunneridae</taxon>
        <taxon>Pentapetalae</taxon>
        <taxon>rosids</taxon>
        <taxon>fabids</taxon>
        <taxon>Fabales</taxon>
        <taxon>Fabaceae</taxon>
        <taxon>Papilionoideae</taxon>
        <taxon>50 kb inversion clade</taxon>
        <taxon>genistoids sensu lato</taxon>
        <taxon>core genistoids</taxon>
        <taxon>Crotalarieae</taxon>
        <taxon>Crotalaria</taxon>
    </lineage>
</organism>
<dbReference type="EMBL" id="JAYWIO010000001">
    <property type="protein sequence ID" value="KAK7291171.1"/>
    <property type="molecule type" value="Genomic_DNA"/>
</dbReference>
<dbReference type="Gene3D" id="3.40.630.10">
    <property type="entry name" value="Zn peptidases"/>
    <property type="match status" value="1"/>
</dbReference>